<feature type="transmembrane region" description="Helical" evidence="11">
    <location>
        <begin position="235"/>
        <end position="258"/>
    </location>
</feature>
<evidence type="ECO:0000256" key="2">
    <source>
        <dbReference type="ARBA" id="ARBA00006897"/>
    </source>
</evidence>
<dbReference type="Proteomes" id="UP000247409">
    <property type="component" value="Unassembled WGS sequence"/>
</dbReference>
<dbReference type="Pfam" id="PF02517">
    <property type="entry name" value="Rce1-like"/>
    <property type="match status" value="1"/>
</dbReference>
<evidence type="ECO:0000313" key="13">
    <source>
        <dbReference type="EMBL" id="PXF45340.1"/>
    </source>
</evidence>
<evidence type="ECO:0000256" key="5">
    <source>
        <dbReference type="ARBA" id="ARBA00022801"/>
    </source>
</evidence>
<keyword evidence="6" id="KW-0256">Endoplasmic reticulum</keyword>
<keyword evidence="3 13" id="KW-0645">Protease</keyword>
<proteinExistence type="inferred from homology"/>
<dbReference type="EC" id="3.4.26.1" evidence="10"/>
<evidence type="ECO:0000256" key="1">
    <source>
        <dbReference type="ARBA" id="ARBA00004477"/>
    </source>
</evidence>
<evidence type="ECO:0000256" key="3">
    <source>
        <dbReference type="ARBA" id="ARBA00022670"/>
    </source>
</evidence>
<comment type="catalytic activity">
    <reaction evidence="9">
        <text>Hydrolyzes the peptide bond -P2-(S-farnesyl or geranylgeranyl)C-P1'-P2'-P3'-COOH where P1' and P2' are amino acids with aliphatic sidechains and P3' is any C-terminal residue.</text>
        <dbReference type="EC" id="3.4.26.1"/>
    </reaction>
</comment>
<dbReference type="PANTHER" id="PTHR13046:SF0">
    <property type="entry name" value="CAAX PRENYL PROTEASE 2"/>
    <property type="match status" value="1"/>
</dbReference>
<keyword evidence="5" id="KW-0378">Hydrolase</keyword>
<gene>
    <name evidence="13" type="ORF">BWQ96_04860</name>
</gene>
<evidence type="ECO:0000256" key="7">
    <source>
        <dbReference type="ARBA" id="ARBA00022989"/>
    </source>
</evidence>
<feature type="domain" description="CAAX prenyl protease 2/Lysostaphin resistance protein A-like" evidence="12">
    <location>
        <begin position="127"/>
        <end position="219"/>
    </location>
</feature>
<name>A0A2V3IW25_9FLOR</name>
<evidence type="ECO:0000256" key="4">
    <source>
        <dbReference type="ARBA" id="ARBA00022692"/>
    </source>
</evidence>
<keyword evidence="8 11" id="KW-0472">Membrane</keyword>
<evidence type="ECO:0000256" key="6">
    <source>
        <dbReference type="ARBA" id="ARBA00022824"/>
    </source>
</evidence>
<evidence type="ECO:0000259" key="12">
    <source>
        <dbReference type="Pfam" id="PF02517"/>
    </source>
</evidence>
<organism evidence="13 14">
    <name type="scientific">Gracilariopsis chorda</name>
    <dbReference type="NCBI Taxonomy" id="448386"/>
    <lineage>
        <taxon>Eukaryota</taxon>
        <taxon>Rhodophyta</taxon>
        <taxon>Florideophyceae</taxon>
        <taxon>Rhodymeniophycidae</taxon>
        <taxon>Gracilariales</taxon>
        <taxon>Gracilariaceae</taxon>
        <taxon>Gracilariopsis</taxon>
    </lineage>
</organism>
<feature type="transmembrane region" description="Helical" evidence="11">
    <location>
        <begin position="147"/>
        <end position="169"/>
    </location>
</feature>
<sequence length="266" mass="29790">MAGRRRHRARMACPRAPISFAEALQASALITFLYVASLYLPFNRGHRNSPQVIRRRLLTLSVLTVALEAYIRHRVPASQIIPLCKHAFAFLVATVLTVLLYAGHLAAVPLRSVMRFSLHDVEHRHEALRNYVLGPLFEELCFRRHTILMWSCHSWQHRVIISALLFALAHAHHGLSMSTSAVLLQFTFTFLFGIYAATLYENAASICAPYAAHVLCNVLELPNFDAIAHHARRNLILVLYALSLVAFGVLFAPLTALARPHSSASQ</sequence>
<reference evidence="13 14" key="1">
    <citation type="journal article" date="2018" name="Mol. Biol. Evol.">
        <title>Analysis of the draft genome of the red seaweed Gracilariopsis chorda provides insights into genome size evolution in Rhodophyta.</title>
        <authorList>
            <person name="Lee J."/>
            <person name="Yang E.C."/>
            <person name="Graf L."/>
            <person name="Yang J.H."/>
            <person name="Qiu H."/>
            <person name="Zel Zion U."/>
            <person name="Chan C.X."/>
            <person name="Stephens T.G."/>
            <person name="Weber A.P.M."/>
            <person name="Boo G.H."/>
            <person name="Boo S.M."/>
            <person name="Kim K.M."/>
            <person name="Shin Y."/>
            <person name="Jung M."/>
            <person name="Lee S.J."/>
            <person name="Yim H.S."/>
            <person name="Lee J.H."/>
            <person name="Bhattacharya D."/>
            <person name="Yoon H.S."/>
        </authorList>
    </citation>
    <scope>NUCLEOTIDE SEQUENCE [LARGE SCALE GENOMIC DNA]</scope>
    <source>
        <strain evidence="13 14">SKKU-2015</strain>
        <tissue evidence="13">Whole body</tissue>
    </source>
</reference>
<evidence type="ECO:0000256" key="9">
    <source>
        <dbReference type="ARBA" id="ARBA00047280"/>
    </source>
</evidence>
<feature type="transmembrane region" description="Helical" evidence="11">
    <location>
        <begin position="83"/>
        <end position="107"/>
    </location>
</feature>
<dbReference type="STRING" id="448386.A0A2V3IW25"/>
<feature type="transmembrane region" description="Helical" evidence="11">
    <location>
        <begin position="181"/>
        <end position="200"/>
    </location>
</feature>
<dbReference type="GO" id="GO:0004222">
    <property type="term" value="F:metalloendopeptidase activity"/>
    <property type="evidence" value="ECO:0007669"/>
    <property type="project" value="InterPro"/>
</dbReference>
<dbReference type="InterPro" id="IPR003675">
    <property type="entry name" value="Rce1/LyrA-like_dom"/>
</dbReference>
<evidence type="ECO:0000256" key="8">
    <source>
        <dbReference type="ARBA" id="ARBA00023136"/>
    </source>
</evidence>
<dbReference type="PANTHER" id="PTHR13046">
    <property type="entry name" value="PROTEASE U48 CAAX PRENYL PROTEASE RCE1"/>
    <property type="match status" value="1"/>
</dbReference>
<dbReference type="GO" id="GO:0005789">
    <property type="term" value="C:endoplasmic reticulum membrane"/>
    <property type="evidence" value="ECO:0007669"/>
    <property type="project" value="UniProtKB-SubCell"/>
</dbReference>
<dbReference type="EMBL" id="NBIV01000062">
    <property type="protein sequence ID" value="PXF45340.1"/>
    <property type="molecule type" value="Genomic_DNA"/>
</dbReference>
<dbReference type="GO" id="GO:0071586">
    <property type="term" value="P:CAAX-box protein processing"/>
    <property type="evidence" value="ECO:0007669"/>
    <property type="project" value="InterPro"/>
</dbReference>
<comment type="similarity">
    <text evidence="2">Belongs to the peptidase U48 family.</text>
</comment>
<keyword evidence="14" id="KW-1185">Reference proteome</keyword>
<dbReference type="InterPro" id="IPR039731">
    <property type="entry name" value="Rce1"/>
</dbReference>
<dbReference type="OrthoDB" id="271604at2759"/>
<keyword evidence="4 11" id="KW-0812">Transmembrane</keyword>
<comment type="caution">
    <text evidence="13">The sequence shown here is derived from an EMBL/GenBank/DDBJ whole genome shotgun (WGS) entry which is preliminary data.</text>
</comment>
<protein>
    <recommendedName>
        <fullName evidence="10">intramembrane prenyl-peptidase Rce1</fullName>
        <ecNumber evidence="10">3.4.26.1</ecNumber>
    </recommendedName>
</protein>
<feature type="transmembrane region" description="Helical" evidence="11">
    <location>
        <begin position="20"/>
        <end position="40"/>
    </location>
</feature>
<keyword evidence="7 11" id="KW-1133">Transmembrane helix</keyword>
<comment type="subcellular location">
    <subcellularLocation>
        <location evidence="1">Endoplasmic reticulum membrane</location>
        <topology evidence="1">Multi-pass membrane protein</topology>
    </subcellularLocation>
</comment>
<dbReference type="AlphaFoldDB" id="A0A2V3IW25"/>
<evidence type="ECO:0000256" key="10">
    <source>
        <dbReference type="ARBA" id="ARBA00049729"/>
    </source>
</evidence>
<accession>A0A2V3IW25</accession>
<evidence type="ECO:0000313" key="14">
    <source>
        <dbReference type="Proteomes" id="UP000247409"/>
    </source>
</evidence>
<evidence type="ECO:0000256" key="11">
    <source>
        <dbReference type="SAM" id="Phobius"/>
    </source>
</evidence>